<dbReference type="AlphaFoldDB" id="A0AAD4J942"/>
<protein>
    <recommendedName>
        <fullName evidence="3">Retrotransposon gag domain-containing protein</fullName>
    </recommendedName>
</protein>
<accession>A0AAD4J942</accession>
<dbReference type="Pfam" id="PF03732">
    <property type="entry name" value="Retrotrans_gag"/>
    <property type="match status" value="1"/>
</dbReference>
<evidence type="ECO:0000256" key="2">
    <source>
        <dbReference type="SAM" id="MobiDB-lite"/>
    </source>
</evidence>
<dbReference type="EMBL" id="SDAM02000109">
    <property type="protein sequence ID" value="KAH6829249.1"/>
    <property type="molecule type" value="Genomic_DNA"/>
</dbReference>
<evidence type="ECO:0000259" key="3">
    <source>
        <dbReference type="Pfam" id="PF03732"/>
    </source>
</evidence>
<organism evidence="4 5">
    <name type="scientific">Perilla frutescens var. hirtella</name>
    <name type="common">Perilla citriodora</name>
    <name type="synonym">Perilla setoyensis</name>
    <dbReference type="NCBI Taxonomy" id="608512"/>
    <lineage>
        <taxon>Eukaryota</taxon>
        <taxon>Viridiplantae</taxon>
        <taxon>Streptophyta</taxon>
        <taxon>Embryophyta</taxon>
        <taxon>Tracheophyta</taxon>
        <taxon>Spermatophyta</taxon>
        <taxon>Magnoliopsida</taxon>
        <taxon>eudicotyledons</taxon>
        <taxon>Gunneridae</taxon>
        <taxon>Pentapetalae</taxon>
        <taxon>asterids</taxon>
        <taxon>lamiids</taxon>
        <taxon>Lamiales</taxon>
        <taxon>Lamiaceae</taxon>
        <taxon>Nepetoideae</taxon>
        <taxon>Elsholtzieae</taxon>
        <taxon>Perilla</taxon>
    </lineage>
</organism>
<evidence type="ECO:0000256" key="1">
    <source>
        <dbReference type="SAM" id="Coils"/>
    </source>
</evidence>
<sequence length="353" mass="40918">MTQSYPLHLMNCLTQLNRTQTELSEQFKKLTAQSTTTLVVQQPQQKAIPRQPAAQENVGNNEIGPEFDAAGGYEADFNPPWQAHCQDQPRAPVRQAVRYERPRYGDGDGLLNNIKMSISEFEGRHDPDLYLDWERKLDKIFNCYDFPEIKKVQESYPPIDTWEEIKGFLRGRFIPVHYERELEKKLNKIKQRARSIEEYHKELETALNRVGKEESLNATIIRYIEGMNPDITCEVELRDFTSIDDMVHYASIVERQLREGHHRSHQTSALKRPPWNKAPVQPNFTWPNPPNTVPTSALSRARDVQCHKFQGWGHFQNQCPNRRVLIITDQNELESASEDDEPPKADATPEEDA</sequence>
<name>A0AAD4J942_PERFH</name>
<dbReference type="PANTHER" id="PTHR35046:SF9">
    <property type="entry name" value="RNA-DIRECTED DNA POLYMERASE"/>
    <property type="match status" value="1"/>
</dbReference>
<feature type="compositionally biased region" description="Acidic residues" evidence="2">
    <location>
        <begin position="331"/>
        <end position="341"/>
    </location>
</feature>
<feature type="coiled-coil region" evidence="1">
    <location>
        <begin position="179"/>
        <end position="206"/>
    </location>
</feature>
<dbReference type="Proteomes" id="UP001190926">
    <property type="component" value="Unassembled WGS sequence"/>
</dbReference>
<evidence type="ECO:0000313" key="4">
    <source>
        <dbReference type="EMBL" id="KAH6829249.1"/>
    </source>
</evidence>
<dbReference type="InterPro" id="IPR005162">
    <property type="entry name" value="Retrotrans_gag_dom"/>
</dbReference>
<gene>
    <name evidence="4" type="ORF">C2S53_007947</name>
</gene>
<keyword evidence="1" id="KW-0175">Coiled coil</keyword>
<proteinExistence type="predicted"/>
<feature type="region of interest" description="Disordered" evidence="2">
    <location>
        <begin position="259"/>
        <end position="299"/>
    </location>
</feature>
<feature type="region of interest" description="Disordered" evidence="2">
    <location>
        <begin position="329"/>
        <end position="353"/>
    </location>
</feature>
<feature type="domain" description="Retrotransposon gag" evidence="3">
    <location>
        <begin position="158"/>
        <end position="229"/>
    </location>
</feature>
<reference evidence="4 5" key="1">
    <citation type="journal article" date="2021" name="Nat. Commun.">
        <title>Incipient diploidization of the medicinal plant Perilla within 10,000 years.</title>
        <authorList>
            <person name="Zhang Y."/>
            <person name="Shen Q."/>
            <person name="Leng L."/>
            <person name="Zhang D."/>
            <person name="Chen S."/>
            <person name="Shi Y."/>
            <person name="Ning Z."/>
            <person name="Chen S."/>
        </authorList>
    </citation>
    <scope>NUCLEOTIDE SEQUENCE [LARGE SCALE GENOMIC DNA]</scope>
    <source>
        <strain evidence="5">cv. PC099</strain>
    </source>
</reference>
<dbReference type="PANTHER" id="PTHR35046">
    <property type="entry name" value="ZINC KNUCKLE (CCHC-TYPE) FAMILY PROTEIN"/>
    <property type="match status" value="1"/>
</dbReference>
<comment type="caution">
    <text evidence="4">The sequence shown here is derived from an EMBL/GenBank/DDBJ whole genome shotgun (WGS) entry which is preliminary data.</text>
</comment>
<evidence type="ECO:0000313" key="5">
    <source>
        <dbReference type="Proteomes" id="UP001190926"/>
    </source>
</evidence>
<keyword evidence="5" id="KW-1185">Reference proteome</keyword>